<evidence type="ECO:0008006" key="3">
    <source>
        <dbReference type="Google" id="ProtNLM"/>
    </source>
</evidence>
<sequence length="205" mass="23255">MKKVHTQIEQLIARKKPGALIFPTDFRGLGTETAIKQALFRMVRNGMIRRLTHGIYYTPKKDEILGELIPGVEEVAAMIAKKERVHIVPSGADAMNRLGLSTQVPLKLVYLTDGPPRKFKVGNLEVRFKATTPKRVSRKGKISSLVILALEETNLQQMDDLTKNKIKRLLEQEDPQKLKHDLSLAPVRVNDFIVNLFKFDTTMLK</sequence>
<keyword evidence="2" id="KW-1185">Reference proteome</keyword>
<dbReference type="InterPro" id="IPR045738">
    <property type="entry name" value="DUF6088"/>
</dbReference>
<proteinExistence type="predicted"/>
<name>A0ABR7TN47_9BACT</name>
<protein>
    <recommendedName>
        <fullName evidence="3">Type IV toxin-antitoxin system AbiEi family antitoxin domain-containing protein</fullName>
    </recommendedName>
</protein>
<dbReference type="EMBL" id="JACVFC010000001">
    <property type="protein sequence ID" value="MBC9930942.1"/>
    <property type="molecule type" value="Genomic_DNA"/>
</dbReference>
<dbReference type="Proteomes" id="UP000659124">
    <property type="component" value="Unassembled WGS sequence"/>
</dbReference>
<organism evidence="1 2">
    <name type="scientific">Chitinophaga qingshengii</name>
    <dbReference type="NCBI Taxonomy" id="1569794"/>
    <lineage>
        <taxon>Bacteria</taxon>
        <taxon>Pseudomonadati</taxon>
        <taxon>Bacteroidota</taxon>
        <taxon>Chitinophagia</taxon>
        <taxon>Chitinophagales</taxon>
        <taxon>Chitinophagaceae</taxon>
        <taxon>Chitinophaga</taxon>
    </lineage>
</organism>
<dbReference type="RefSeq" id="WP_188087983.1">
    <property type="nucleotide sequence ID" value="NZ_JACVFC010000001.1"/>
</dbReference>
<reference evidence="1 2" key="1">
    <citation type="submission" date="2020-09" db="EMBL/GenBank/DDBJ databases">
        <title>Genome sequences of type strains of Chitinophaga qingshengii and Chitinophaga varians.</title>
        <authorList>
            <person name="Kittiwongwattana C."/>
        </authorList>
    </citation>
    <scope>NUCLEOTIDE SEQUENCE [LARGE SCALE GENOMIC DNA]</scope>
    <source>
        <strain evidence="1 2">JCM 30026</strain>
    </source>
</reference>
<dbReference type="Pfam" id="PF19570">
    <property type="entry name" value="DUF6088"/>
    <property type="match status" value="1"/>
</dbReference>
<accession>A0ABR7TN47</accession>
<evidence type="ECO:0000313" key="2">
    <source>
        <dbReference type="Proteomes" id="UP000659124"/>
    </source>
</evidence>
<gene>
    <name evidence="1" type="ORF">ICL07_11185</name>
</gene>
<comment type="caution">
    <text evidence="1">The sequence shown here is derived from an EMBL/GenBank/DDBJ whole genome shotgun (WGS) entry which is preliminary data.</text>
</comment>
<evidence type="ECO:0000313" key="1">
    <source>
        <dbReference type="EMBL" id="MBC9930942.1"/>
    </source>
</evidence>